<dbReference type="EMBL" id="JACAGB010000004">
    <property type="protein sequence ID" value="KAF6366461.1"/>
    <property type="molecule type" value="Genomic_DNA"/>
</dbReference>
<dbReference type="InterPro" id="IPR050340">
    <property type="entry name" value="Cytosolic_Fe-S_CAF"/>
</dbReference>
<name>A0A7J7YWS4_PIPKU</name>
<dbReference type="PANTHER" id="PTHR11615">
    <property type="entry name" value="NITRATE, FORMATE, IRON DEHYDROGENASE"/>
    <property type="match status" value="1"/>
</dbReference>
<evidence type="ECO:0000313" key="2">
    <source>
        <dbReference type="Proteomes" id="UP000558488"/>
    </source>
</evidence>
<dbReference type="InterPro" id="IPR009016">
    <property type="entry name" value="Fe_hydrogenase"/>
</dbReference>
<proteinExistence type="predicted"/>
<dbReference type="AlphaFoldDB" id="A0A7J7YWS4"/>
<dbReference type="Proteomes" id="UP000558488">
    <property type="component" value="Unassembled WGS sequence"/>
</dbReference>
<accession>A0A7J7YWS4</accession>
<comment type="caution">
    <text evidence="1">The sequence shown here is derived from an EMBL/GenBank/DDBJ whole genome shotgun (WGS) entry which is preliminary data.</text>
</comment>
<sequence>MSSLVKDYFARQQNLSPDKIFSVIVAPGKIVQIMEQNDLASNDTTVDTLSGDMKEEEVRLHHGASSNGYLSHIFRHMAKEQFNENVGVLTYHTLRNKDWQEVTLERDGEVLLLFEAAVAFGTSRSGPEAVEGQVLLPLRGGPGLGWGCLSGRGQAQGQHTTGKEVLSQLELCPAHLILKFPEKFSVNDKYYLSVVGIRDRQCL</sequence>
<protein>
    <submittedName>
        <fullName evidence="1">Uncharacterized protein</fullName>
    </submittedName>
</protein>
<keyword evidence="2" id="KW-1185">Reference proteome</keyword>
<organism evidence="1 2">
    <name type="scientific">Pipistrellus kuhlii</name>
    <name type="common">Kuhl's pipistrelle</name>
    <dbReference type="NCBI Taxonomy" id="59472"/>
    <lineage>
        <taxon>Eukaryota</taxon>
        <taxon>Metazoa</taxon>
        <taxon>Chordata</taxon>
        <taxon>Craniata</taxon>
        <taxon>Vertebrata</taxon>
        <taxon>Euteleostomi</taxon>
        <taxon>Mammalia</taxon>
        <taxon>Eutheria</taxon>
        <taxon>Laurasiatheria</taxon>
        <taxon>Chiroptera</taxon>
        <taxon>Yangochiroptera</taxon>
        <taxon>Vespertilionidae</taxon>
        <taxon>Pipistrellus</taxon>
    </lineage>
</organism>
<dbReference type="Gene3D" id="3.40.950.10">
    <property type="entry name" value="Fe-only Hydrogenase (Larger Subunit), Chain L, domain 3"/>
    <property type="match status" value="1"/>
</dbReference>
<evidence type="ECO:0000313" key="1">
    <source>
        <dbReference type="EMBL" id="KAF6366461.1"/>
    </source>
</evidence>
<reference evidence="1 2" key="1">
    <citation type="journal article" date="2020" name="Nature">
        <title>Six reference-quality genomes reveal evolution of bat adaptations.</title>
        <authorList>
            <person name="Jebb D."/>
            <person name="Huang Z."/>
            <person name="Pippel M."/>
            <person name="Hughes G.M."/>
            <person name="Lavrichenko K."/>
            <person name="Devanna P."/>
            <person name="Winkler S."/>
            <person name="Jermiin L.S."/>
            <person name="Skirmuntt E.C."/>
            <person name="Katzourakis A."/>
            <person name="Burkitt-Gray L."/>
            <person name="Ray D.A."/>
            <person name="Sullivan K.A.M."/>
            <person name="Roscito J.G."/>
            <person name="Kirilenko B.M."/>
            <person name="Davalos L.M."/>
            <person name="Corthals A.P."/>
            <person name="Power M.L."/>
            <person name="Jones G."/>
            <person name="Ransome R.D."/>
            <person name="Dechmann D.K.N."/>
            <person name="Locatelli A.G."/>
            <person name="Puechmaille S.J."/>
            <person name="Fedrigo O."/>
            <person name="Jarvis E.D."/>
            <person name="Hiller M."/>
            <person name="Vernes S.C."/>
            <person name="Myers E.W."/>
            <person name="Teeling E.C."/>
        </authorList>
    </citation>
    <scope>NUCLEOTIDE SEQUENCE [LARGE SCALE GENOMIC DNA]</scope>
    <source>
        <strain evidence="1">MPipKuh1</strain>
        <tissue evidence="1">Flight muscle</tissue>
    </source>
</reference>
<gene>
    <name evidence="1" type="ORF">mPipKuh1_009875</name>
</gene>
<dbReference type="SUPFAM" id="SSF53920">
    <property type="entry name" value="Fe-only hydrogenase"/>
    <property type="match status" value="1"/>
</dbReference>